<gene>
    <name evidence="12 14" type="primary">trpB</name>
    <name evidence="14" type="ORF">DIZ79_09605</name>
</gene>
<dbReference type="SUPFAM" id="SSF53686">
    <property type="entry name" value="Tryptophan synthase beta subunit-like PLP-dependent enzymes"/>
    <property type="match status" value="1"/>
</dbReference>
<feature type="modified residue" description="N6-(pyridoxal phosphate)lysine" evidence="12">
    <location>
        <position position="98"/>
    </location>
</feature>
<evidence type="ECO:0000256" key="3">
    <source>
        <dbReference type="ARBA" id="ARBA00004733"/>
    </source>
</evidence>
<dbReference type="PANTHER" id="PTHR48077">
    <property type="entry name" value="TRYPTOPHAN SYNTHASE-RELATED"/>
    <property type="match status" value="1"/>
</dbReference>
<name>A0A370DWK4_9GAMM</name>
<comment type="cofactor">
    <cofactor evidence="1 12">
        <name>pyridoxal 5'-phosphate</name>
        <dbReference type="ChEBI" id="CHEBI:597326"/>
    </cofactor>
</comment>
<evidence type="ECO:0000256" key="12">
    <source>
        <dbReference type="HAMAP-Rule" id="MF_00133"/>
    </source>
</evidence>
<dbReference type="InterPro" id="IPR001926">
    <property type="entry name" value="TrpB-like_PALP"/>
</dbReference>
<dbReference type="InterPro" id="IPR006654">
    <property type="entry name" value="Trp_synth_beta"/>
</dbReference>
<evidence type="ECO:0000256" key="7">
    <source>
        <dbReference type="ARBA" id="ARBA00022822"/>
    </source>
</evidence>
<evidence type="ECO:0000256" key="6">
    <source>
        <dbReference type="ARBA" id="ARBA00022605"/>
    </source>
</evidence>
<dbReference type="GO" id="GO:0004834">
    <property type="term" value="F:tryptophan synthase activity"/>
    <property type="evidence" value="ECO:0007669"/>
    <property type="project" value="UniProtKB-UniRule"/>
</dbReference>
<protein>
    <recommendedName>
        <fullName evidence="12">Tryptophan synthase beta chain</fullName>
        <ecNumber evidence="12">4.2.1.20</ecNumber>
    </recommendedName>
</protein>
<dbReference type="FunFam" id="3.40.50.1100:FF:000001">
    <property type="entry name" value="Tryptophan synthase beta chain"/>
    <property type="match status" value="1"/>
</dbReference>
<keyword evidence="8 12" id="KW-0663">Pyridoxal phosphate</keyword>
<dbReference type="Gene3D" id="3.40.50.1100">
    <property type="match status" value="2"/>
</dbReference>
<evidence type="ECO:0000259" key="13">
    <source>
        <dbReference type="Pfam" id="PF00291"/>
    </source>
</evidence>
<reference evidence="14 15" key="1">
    <citation type="journal article" date="2018" name="ISME J.">
        <title>Endosymbiont genomes yield clues of tubeworm success.</title>
        <authorList>
            <person name="Li Y."/>
            <person name="Liles M.R."/>
            <person name="Halanych K.M."/>
        </authorList>
    </citation>
    <scope>NUCLEOTIDE SEQUENCE [LARGE SCALE GENOMIC DNA]</scope>
    <source>
        <strain evidence="14">A1422</strain>
    </source>
</reference>
<sequence length="405" mass="43899">MATTAEKIIGTQPDDRGHFGVYGGLFVSETLMEPLKDLRLAYEKYMQDPEFLKELDEDLANYVGRPSPIYFAQRWSRELGGARIYLKREDLNHTGAHKVNNTIGQALLAKRMGKTRIIAETGAGQHGVATATVAARLGLECVVYMGAVDIVRQEANVYRMRLLGAEVRSVESGSKTLKDALNEAMRDWVTNIDDTFYIIGTVAGPHPYPVMVRDFQTVIGREAREQIQQQAGRLPDALVACVGGGSNAIGLFYPFLDDAGVGIYGVEAAGDGLETGHHAAPLCAGQPGVLHGNRTYLMEDKDGQIIETHSISAGLDYPGVGPEHAWLKDTGRAQYVAITDEEALDAFHALTKIEGIIPALESSHALAYAAKLAPTLESDKIILVNLSGRGDKDMHTVAAREGIEI</sequence>
<dbReference type="Proteomes" id="UP000255508">
    <property type="component" value="Unassembled WGS sequence"/>
</dbReference>
<keyword evidence="7 12" id="KW-0822">Tryptophan biosynthesis</keyword>
<dbReference type="NCBIfam" id="TIGR00263">
    <property type="entry name" value="trpB"/>
    <property type="match status" value="1"/>
</dbReference>
<dbReference type="PROSITE" id="PS00168">
    <property type="entry name" value="TRP_SYNTHASE_BETA"/>
    <property type="match status" value="1"/>
</dbReference>
<dbReference type="FunFam" id="3.40.50.1100:FF:000004">
    <property type="entry name" value="Tryptophan synthase beta chain"/>
    <property type="match status" value="1"/>
</dbReference>
<evidence type="ECO:0000256" key="8">
    <source>
        <dbReference type="ARBA" id="ARBA00022898"/>
    </source>
</evidence>
<accession>A0A370DWK4</accession>
<comment type="caution">
    <text evidence="14">The sequence shown here is derived from an EMBL/GenBank/DDBJ whole genome shotgun (WGS) entry which is preliminary data.</text>
</comment>
<dbReference type="PANTHER" id="PTHR48077:SF3">
    <property type="entry name" value="TRYPTOPHAN SYNTHASE"/>
    <property type="match status" value="1"/>
</dbReference>
<proteinExistence type="inferred from homology"/>
<feature type="domain" description="Tryptophan synthase beta chain-like PALP" evidence="13">
    <location>
        <begin position="64"/>
        <end position="388"/>
    </location>
</feature>
<evidence type="ECO:0000256" key="9">
    <source>
        <dbReference type="ARBA" id="ARBA00023141"/>
    </source>
</evidence>
<organism evidence="14 15">
    <name type="scientific">endosymbiont of Lamellibrachia luymesi</name>
    <dbReference type="NCBI Taxonomy" id="2200907"/>
    <lineage>
        <taxon>Bacteria</taxon>
        <taxon>Pseudomonadati</taxon>
        <taxon>Pseudomonadota</taxon>
        <taxon>Gammaproteobacteria</taxon>
        <taxon>sulfur-oxidizing symbionts</taxon>
    </lineage>
</organism>
<evidence type="ECO:0000256" key="10">
    <source>
        <dbReference type="ARBA" id="ARBA00023239"/>
    </source>
</evidence>
<dbReference type="InterPro" id="IPR006653">
    <property type="entry name" value="Trp_synth_b_CS"/>
</dbReference>
<evidence type="ECO:0000313" key="15">
    <source>
        <dbReference type="Proteomes" id="UP000255508"/>
    </source>
</evidence>
<evidence type="ECO:0000256" key="5">
    <source>
        <dbReference type="ARBA" id="ARBA00011270"/>
    </source>
</evidence>
<dbReference type="InterPro" id="IPR036052">
    <property type="entry name" value="TrpB-like_PALP_sf"/>
</dbReference>
<dbReference type="HAMAP" id="MF_00133">
    <property type="entry name" value="Trp_synth_beta"/>
    <property type="match status" value="1"/>
</dbReference>
<dbReference type="Pfam" id="PF00291">
    <property type="entry name" value="PALP"/>
    <property type="match status" value="1"/>
</dbReference>
<comment type="catalytic activity">
    <reaction evidence="11 12">
        <text>(1S,2R)-1-C-(indol-3-yl)glycerol 3-phosphate + L-serine = D-glyceraldehyde 3-phosphate + L-tryptophan + H2O</text>
        <dbReference type="Rhea" id="RHEA:10532"/>
        <dbReference type="ChEBI" id="CHEBI:15377"/>
        <dbReference type="ChEBI" id="CHEBI:33384"/>
        <dbReference type="ChEBI" id="CHEBI:57912"/>
        <dbReference type="ChEBI" id="CHEBI:58866"/>
        <dbReference type="ChEBI" id="CHEBI:59776"/>
        <dbReference type="EC" id="4.2.1.20"/>
    </reaction>
</comment>
<dbReference type="EMBL" id="QFXD01000172">
    <property type="protein sequence ID" value="RDH90275.1"/>
    <property type="molecule type" value="Genomic_DNA"/>
</dbReference>
<dbReference type="PIRSF" id="PIRSF001413">
    <property type="entry name" value="Trp_syn_beta"/>
    <property type="match status" value="1"/>
</dbReference>
<keyword evidence="10 12" id="KW-0456">Lyase</keyword>
<comment type="similarity">
    <text evidence="4 12">Belongs to the TrpB family.</text>
</comment>
<evidence type="ECO:0000313" key="14">
    <source>
        <dbReference type="EMBL" id="RDH90275.1"/>
    </source>
</evidence>
<comment type="subunit">
    <text evidence="5 12">Tetramer of two alpha and two beta chains.</text>
</comment>
<evidence type="ECO:0000256" key="1">
    <source>
        <dbReference type="ARBA" id="ARBA00001933"/>
    </source>
</evidence>
<comment type="pathway">
    <text evidence="3 12">Amino-acid biosynthesis; L-tryptophan biosynthesis; L-tryptophan from chorismate: step 5/5.</text>
</comment>
<dbReference type="UniPathway" id="UPA00035">
    <property type="reaction ID" value="UER00044"/>
</dbReference>
<comment type="function">
    <text evidence="2 12">The beta subunit is responsible for the synthesis of L-tryptophan from indole and L-serine.</text>
</comment>
<dbReference type="AlphaFoldDB" id="A0A370DWK4"/>
<dbReference type="EC" id="4.2.1.20" evidence="12"/>
<keyword evidence="6 12" id="KW-0028">Amino-acid biosynthesis</keyword>
<keyword evidence="9 12" id="KW-0057">Aromatic amino acid biosynthesis</keyword>
<evidence type="ECO:0000256" key="4">
    <source>
        <dbReference type="ARBA" id="ARBA00009982"/>
    </source>
</evidence>
<evidence type="ECO:0000256" key="2">
    <source>
        <dbReference type="ARBA" id="ARBA00002786"/>
    </source>
</evidence>
<dbReference type="InterPro" id="IPR023026">
    <property type="entry name" value="Trp_synth_beta/beta-like"/>
</dbReference>
<dbReference type="CDD" id="cd06446">
    <property type="entry name" value="Trp-synth_B"/>
    <property type="match status" value="1"/>
</dbReference>
<evidence type="ECO:0000256" key="11">
    <source>
        <dbReference type="ARBA" id="ARBA00049047"/>
    </source>
</evidence>
<dbReference type="GO" id="GO:0005737">
    <property type="term" value="C:cytoplasm"/>
    <property type="evidence" value="ECO:0007669"/>
    <property type="project" value="TreeGrafter"/>
</dbReference>